<feature type="transmembrane region" description="Helical" evidence="1">
    <location>
        <begin position="37"/>
        <end position="55"/>
    </location>
</feature>
<feature type="transmembrane region" description="Helical" evidence="1">
    <location>
        <begin position="129"/>
        <end position="151"/>
    </location>
</feature>
<reference evidence="2" key="1">
    <citation type="submission" date="2020-10" db="EMBL/GenBank/DDBJ databases">
        <title>Bacterium isolated from coastal waters sediment.</title>
        <authorList>
            <person name="Chen R.-J."/>
            <person name="Lu D.-C."/>
            <person name="Zhu K.-L."/>
            <person name="Du Z.-J."/>
        </authorList>
    </citation>
    <scope>NUCLEOTIDE SEQUENCE</scope>
    <source>
        <strain evidence="2">N1Y112</strain>
    </source>
</reference>
<feature type="transmembrane region" description="Helical" evidence="1">
    <location>
        <begin position="104"/>
        <end position="123"/>
    </location>
</feature>
<dbReference type="Proteomes" id="UP000640333">
    <property type="component" value="Unassembled WGS sequence"/>
</dbReference>
<keyword evidence="1" id="KW-0472">Membrane</keyword>
<name>A0A8J7F839_9GAMM</name>
<keyword evidence="3" id="KW-1185">Reference proteome</keyword>
<dbReference type="AlphaFoldDB" id="A0A8J7F839"/>
<sequence>MLGSVAALWGFAGISLILGSAIYRLSQIAWQMFEQPFSWYHWAALAFSVAFMGFAEGYRGFQKAFSPRVAARIYYLSQHVTPMRALLAPLFCMGYFHVRRKRQIVTVCLTLGIIVLVQFVHMLDQPWRGIVDAGVVVGLTWGLLSIALFSLKAFFGNGFNHSPETP</sequence>
<proteinExistence type="predicted"/>
<dbReference type="EMBL" id="JADEYS010000005">
    <property type="protein sequence ID" value="MBE9396865.1"/>
    <property type="molecule type" value="Genomic_DNA"/>
</dbReference>
<comment type="caution">
    <text evidence="2">The sequence shown here is derived from an EMBL/GenBank/DDBJ whole genome shotgun (WGS) entry which is preliminary data.</text>
</comment>
<gene>
    <name evidence="2" type="ORF">IOQ59_06260</name>
</gene>
<protein>
    <submittedName>
        <fullName evidence="2">Uncharacterized protein</fullName>
    </submittedName>
</protein>
<evidence type="ECO:0000256" key="1">
    <source>
        <dbReference type="SAM" id="Phobius"/>
    </source>
</evidence>
<dbReference type="RefSeq" id="WP_193952421.1">
    <property type="nucleotide sequence ID" value="NZ_JADEYS010000005.1"/>
</dbReference>
<evidence type="ECO:0000313" key="3">
    <source>
        <dbReference type="Proteomes" id="UP000640333"/>
    </source>
</evidence>
<accession>A0A8J7F839</accession>
<keyword evidence="1" id="KW-1133">Transmembrane helix</keyword>
<evidence type="ECO:0000313" key="2">
    <source>
        <dbReference type="EMBL" id="MBE9396865.1"/>
    </source>
</evidence>
<keyword evidence="1" id="KW-0812">Transmembrane</keyword>
<organism evidence="2 3">
    <name type="scientific">Pontibacterium sinense</name>
    <dbReference type="NCBI Taxonomy" id="2781979"/>
    <lineage>
        <taxon>Bacteria</taxon>
        <taxon>Pseudomonadati</taxon>
        <taxon>Pseudomonadota</taxon>
        <taxon>Gammaproteobacteria</taxon>
        <taxon>Oceanospirillales</taxon>
        <taxon>Oceanospirillaceae</taxon>
        <taxon>Pontibacterium</taxon>
    </lineage>
</organism>
<feature type="transmembrane region" description="Helical" evidence="1">
    <location>
        <begin position="6"/>
        <end position="25"/>
    </location>
</feature>